<dbReference type="Gramene" id="mRNA:HanXRQr2_Chr14g0654751">
    <property type="protein sequence ID" value="mRNA:HanXRQr2_Chr14g0654751"/>
    <property type="gene ID" value="HanXRQr2_Chr14g0654751"/>
</dbReference>
<keyword evidence="4" id="KW-1185">Reference proteome</keyword>
<dbReference type="PANTHER" id="PTHR32487">
    <property type="entry name" value="3-OXO-DELTA(4,5)-STEROID 5-BETA-REDUCTASE"/>
    <property type="match status" value="1"/>
</dbReference>
<proteinExistence type="predicted"/>
<dbReference type="GO" id="GO:0047787">
    <property type="term" value="F:Delta4-3-oxosteroid 5beta-reductase activity"/>
    <property type="evidence" value="ECO:0007669"/>
    <property type="project" value="UniProtKB-EC"/>
</dbReference>
<evidence type="ECO:0000259" key="1">
    <source>
        <dbReference type="Pfam" id="PF22917"/>
    </source>
</evidence>
<dbReference type="Pfam" id="PF22917">
    <property type="entry name" value="PRISE"/>
    <property type="match status" value="1"/>
</dbReference>
<reference evidence="2" key="3">
    <citation type="submission" date="2020-06" db="EMBL/GenBank/DDBJ databases">
        <title>Helianthus annuus Genome sequencing and assembly Release 2.</title>
        <authorList>
            <person name="Gouzy J."/>
            <person name="Langlade N."/>
            <person name="Munos S."/>
        </authorList>
    </citation>
    <scope>NUCLEOTIDE SEQUENCE</scope>
    <source>
        <tissue evidence="2">Leaves</tissue>
    </source>
</reference>
<name>A0A251SJL8_HELAN</name>
<evidence type="ECO:0000313" key="2">
    <source>
        <dbReference type="EMBL" id="KAF5770009.1"/>
    </source>
</evidence>
<evidence type="ECO:0000313" key="4">
    <source>
        <dbReference type="Proteomes" id="UP000215914"/>
    </source>
</evidence>
<dbReference type="EMBL" id="MNCJ02000329">
    <property type="protein sequence ID" value="KAF5770009.1"/>
    <property type="molecule type" value="Genomic_DNA"/>
</dbReference>
<sequence length="270" mass="31535">MLSNVLNALTSSPNSKLSHVTLQTGSKHYVGPLFDPILSTQLSPHDSPFIEDYPRLPLPNFYYNVEDILASYSKSFTYSIHRPSIFLGVSTRSYFNIPLTLAVYALVCKHQNYPFRYFGNKFSWEHFWDMTNARVIAEQHVWASVTDKAKNEAFNCTNGDVFTWKMMWKLLCDTFDVEFVPFDEKEKFDIVEFMKDKGEVWDKIVEENGLYKTKMEEMTCFGALDTILKLEVQHVLSMTKSREFGFHEYANTPKSITEWAHRLRQMKILP</sequence>
<dbReference type="InParanoid" id="A0A251SJL8"/>
<dbReference type="EMBL" id="CM007903">
    <property type="protein sequence ID" value="OTF98913.1"/>
    <property type="molecule type" value="Genomic_DNA"/>
</dbReference>
<keyword evidence="2" id="KW-0560">Oxidoreductase</keyword>
<dbReference type="GO" id="GO:0006629">
    <property type="term" value="P:lipid metabolic process"/>
    <property type="evidence" value="ECO:0007669"/>
    <property type="project" value="UniProtKB-ARBA"/>
</dbReference>
<dbReference type="InterPro" id="IPR036291">
    <property type="entry name" value="NAD(P)-bd_dom_sf"/>
</dbReference>
<dbReference type="EC" id="1.3.1.3" evidence="2"/>
<feature type="domain" description="PRISE-like Rossmann-fold" evidence="1">
    <location>
        <begin position="15"/>
        <end position="270"/>
    </location>
</feature>
<dbReference type="PANTHER" id="PTHR32487:SF13">
    <property type="entry name" value="LOW QUALITY PROTEIN: IRIDOID SYNTHASE-LIKE"/>
    <property type="match status" value="1"/>
</dbReference>
<dbReference type="Gene3D" id="3.40.50.720">
    <property type="entry name" value="NAD(P)-binding Rossmann-like Domain"/>
    <property type="match status" value="1"/>
</dbReference>
<dbReference type="InterPro" id="IPR055222">
    <property type="entry name" value="PRISE-like_Rossmann-fold"/>
</dbReference>
<dbReference type="STRING" id="4232.A0A251SJL8"/>
<dbReference type="AlphaFoldDB" id="A0A251SJL8"/>
<gene>
    <name evidence="3" type="ORF">HannXRQ_Chr14g0450871</name>
    <name evidence="2" type="ORF">HanXRQr2_Chr14g0654751</name>
</gene>
<dbReference type="GO" id="GO:0016491">
    <property type="term" value="F:oxidoreductase activity"/>
    <property type="evidence" value="ECO:0000318"/>
    <property type="project" value="GO_Central"/>
</dbReference>
<reference evidence="3" key="2">
    <citation type="submission" date="2017-02" db="EMBL/GenBank/DDBJ databases">
        <title>Sunflower complete genome.</title>
        <authorList>
            <person name="Langlade N."/>
            <person name="Munos S."/>
        </authorList>
    </citation>
    <scope>NUCLEOTIDE SEQUENCE [LARGE SCALE GENOMIC DNA]</scope>
    <source>
        <tissue evidence="3">Leaves</tissue>
    </source>
</reference>
<dbReference type="Proteomes" id="UP000215914">
    <property type="component" value="Chromosome 14"/>
</dbReference>
<dbReference type="SUPFAM" id="SSF51735">
    <property type="entry name" value="NAD(P)-binding Rossmann-fold domains"/>
    <property type="match status" value="1"/>
</dbReference>
<protein>
    <submittedName>
        <fullName evidence="2">Delta(4)-3-oxosteroid 5-beta-reductase</fullName>
        <ecNumber evidence="2">1.3.1.3</ecNumber>
    </submittedName>
    <submittedName>
        <fullName evidence="3">Putative NAD(P)-binding domain-containing protein</fullName>
    </submittedName>
</protein>
<organism evidence="3 4">
    <name type="scientific">Helianthus annuus</name>
    <name type="common">Common sunflower</name>
    <dbReference type="NCBI Taxonomy" id="4232"/>
    <lineage>
        <taxon>Eukaryota</taxon>
        <taxon>Viridiplantae</taxon>
        <taxon>Streptophyta</taxon>
        <taxon>Embryophyta</taxon>
        <taxon>Tracheophyta</taxon>
        <taxon>Spermatophyta</taxon>
        <taxon>Magnoliopsida</taxon>
        <taxon>eudicotyledons</taxon>
        <taxon>Gunneridae</taxon>
        <taxon>Pentapetalae</taxon>
        <taxon>asterids</taxon>
        <taxon>campanulids</taxon>
        <taxon>Asterales</taxon>
        <taxon>Asteraceae</taxon>
        <taxon>Asteroideae</taxon>
        <taxon>Heliantheae alliance</taxon>
        <taxon>Heliantheae</taxon>
        <taxon>Helianthus</taxon>
    </lineage>
</organism>
<dbReference type="OMA" id="KSITEWA"/>
<evidence type="ECO:0000313" key="3">
    <source>
        <dbReference type="EMBL" id="OTF98913.1"/>
    </source>
</evidence>
<reference evidence="2 4" key="1">
    <citation type="journal article" date="2017" name="Nature">
        <title>The sunflower genome provides insights into oil metabolism, flowering and Asterid evolution.</title>
        <authorList>
            <person name="Badouin H."/>
            <person name="Gouzy J."/>
            <person name="Grassa C.J."/>
            <person name="Murat F."/>
            <person name="Staton S.E."/>
            <person name="Cottret L."/>
            <person name="Lelandais-Briere C."/>
            <person name="Owens G.L."/>
            <person name="Carrere S."/>
            <person name="Mayjonade B."/>
            <person name="Legrand L."/>
            <person name="Gill N."/>
            <person name="Kane N.C."/>
            <person name="Bowers J.E."/>
            <person name="Hubner S."/>
            <person name="Bellec A."/>
            <person name="Berard A."/>
            <person name="Berges H."/>
            <person name="Blanchet N."/>
            <person name="Boniface M.C."/>
            <person name="Brunel D."/>
            <person name="Catrice O."/>
            <person name="Chaidir N."/>
            <person name="Claudel C."/>
            <person name="Donnadieu C."/>
            <person name="Faraut T."/>
            <person name="Fievet G."/>
            <person name="Helmstetter N."/>
            <person name="King M."/>
            <person name="Knapp S.J."/>
            <person name="Lai Z."/>
            <person name="Le Paslier M.C."/>
            <person name="Lippi Y."/>
            <person name="Lorenzon L."/>
            <person name="Mandel J.R."/>
            <person name="Marage G."/>
            <person name="Marchand G."/>
            <person name="Marquand E."/>
            <person name="Bret-Mestries E."/>
            <person name="Morien E."/>
            <person name="Nambeesan S."/>
            <person name="Nguyen T."/>
            <person name="Pegot-Espagnet P."/>
            <person name="Pouilly N."/>
            <person name="Raftis F."/>
            <person name="Sallet E."/>
            <person name="Schiex T."/>
            <person name="Thomas J."/>
            <person name="Vandecasteele C."/>
            <person name="Vares D."/>
            <person name="Vear F."/>
            <person name="Vautrin S."/>
            <person name="Crespi M."/>
            <person name="Mangin B."/>
            <person name="Burke J.M."/>
            <person name="Salse J."/>
            <person name="Munos S."/>
            <person name="Vincourt P."/>
            <person name="Rieseberg L.H."/>
            <person name="Langlade N.B."/>
        </authorList>
    </citation>
    <scope>NUCLEOTIDE SEQUENCE [LARGE SCALE GENOMIC DNA]</scope>
    <source>
        <strain evidence="4">cv. SF193</strain>
        <tissue evidence="2">Leaves</tissue>
    </source>
</reference>
<accession>A0A251SJL8</accession>